<evidence type="ECO:0000256" key="5">
    <source>
        <dbReference type="ARBA" id="ARBA00022824"/>
    </source>
</evidence>
<keyword evidence="5" id="KW-0256">Endoplasmic reticulum</keyword>
<dbReference type="PROSITE" id="PS00501">
    <property type="entry name" value="SPASE_I_1"/>
    <property type="match status" value="1"/>
</dbReference>
<dbReference type="PRINTS" id="PR00728">
    <property type="entry name" value="SIGNALPTASE"/>
</dbReference>
<dbReference type="GO" id="GO:0016020">
    <property type="term" value="C:membrane"/>
    <property type="evidence" value="ECO:0007669"/>
    <property type="project" value="UniProtKB-UniRule"/>
</dbReference>
<dbReference type="CDD" id="cd06530">
    <property type="entry name" value="S26_SPase_I"/>
    <property type="match status" value="1"/>
</dbReference>
<dbReference type="PANTHER" id="PTHR10806:SF6">
    <property type="entry name" value="SIGNAL PEPTIDASE COMPLEX CATALYTIC SUBUNIT SEC11"/>
    <property type="match status" value="1"/>
</dbReference>
<keyword evidence="2" id="KW-0645">Protease</keyword>
<evidence type="ECO:0000256" key="3">
    <source>
        <dbReference type="ARBA" id="ARBA00022692"/>
    </source>
</evidence>
<accession>A0A944GZL1</accession>
<dbReference type="RefSeq" id="WP_213372029.1">
    <property type="nucleotide sequence ID" value="NZ_QTKX01000003.1"/>
</dbReference>
<keyword evidence="8 11" id="KW-0472">Membrane</keyword>
<dbReference type="EC" id="3.4.21.89" evidence="10"/>
<evidence type="ECO:0000256" key="8">
    <source>
        <dbReference type="ARBA" id="ARBA00023136"/>
    </source>
</evidence>
<evidence type="ECO:0000313" key="12">
    <source>
        <dbReference type="EMBL" id="MBS8266601.1"/>
    </source>
</evidence>
<protein>
    <recommendedName>
        <fullName evidence="10">Signal peptidase I</fullName>
        <ecNumber evidence="10">3.4.21.89</ecNumber>
    </recommendedName>
</protein>
<dbReference type="InterPro" id="IPR019533">
    <property type="entry name" value="Peptidase_S26"/>
</dbReference>
<dbReference type="NCBIfam" id="NF046067">
    <property type="entry name" value="SigPepSipWBacil"/>
    <property type="match status" value="1"/>
</dbReference>
<evidence type="ECO:0000256" key="9">
    <source>
        <dbReference type="ARBA" id="ARBA00045533"/>
    </source>
</evidence>
<keyword evidence="7 11" id="KW-1133">Transmembrane helix</keyword>
<dbReference type="AlphaFoldDB" id="A0A944GZL1"/>
<evidence type="ECO:0000256" key="2">
    <source>
        <dbReference type="ARBA" id="ARBA00022670"/>
    </source>
</evidence>
<feature type="transmembrane region" description="Helical" evidence="11">
    <location>
        <begin position="124"/>
        <end position="141"/>
    </location>
</feature>
<organism evidence="12 13">
    <name type="scientific">Mesobacillus boroniphilus</name>
    <dbReference type="NCBI Taxonomy" id="308892"/>
    <lineage>
        <taxon>Bacteria</taxon>
        <taxon>Bacillati</taxon>
        <taxon>Bacillota</taxon>
        <taxon>Bacilli</taxon>
        <taxon>Bacillales</taxon>
        <taxon>Bacillaceae</taxon>
        <taxon>Mesobacillus</taxon>
    </lineage>
</organism>
<evidence type="ECO:0000256" key="1">
    <source>
        <dbReference type="ARBA" id="ARBA00004648"/>
    </source>
</evidence>
<name>A0A944GZL1_9BACI</name>
<evidence type="ECO:0000256" key="4">
    <source>
        <dbReference type="ARBA" id="ARBA00022801"/>
    </source>
</evidence>
<evidence type="ECO:0000256" key="6">
    <source>
        <dbReference type="ARBA" id="ARBA00022968"/>
    </source>
</evidence>
<evidence type="ECO:0000256" key="11">
    <source>
        <dbReference type="SAM" id="Phobius"/>
    </source>
</evidence>
<dbReference type="InterPro" id="IPR036286">
    <property type="entry name" value="LexA/Signal_pep-like_sf"/>
</dbReference>
<dbReference type="Gene3D" id="2.10.109.10">
    <property type="entry name" value="Umud Fragment, subunit A"/>
    <property type="match status" value="1"/>
</dbReference>
<dbReference type="SUPFAM" id="SSF51306">
    <property type="entry name" value="LexA/Signal peptidase"/>
    <property type="match status" value="1"/>
</dbReference>
<evidence type="ECO:0000256" key="7">
    <source>
        <dbReference type="ARBA" id="ARBA00022989"/>
    </source>
</evidence>
<evidence type="ECO:0000313" key="13">
    <source>
        <dbReference type="Proteomes" id="UP000761411"/>
    </source>
</evidence>
<dbReference type="Proteomes" id="UP000761411">
    <property type="component" value="Unassembled WGS sequence"/>
</dbReference>
<dbReference type="PANTHER" id="PTHR10806">
    <property type="entry name" value="SIGNAL PEPTIDASE COMPLEX CATALYTIC SUBUNIT SEC11"/>
    <property type="match status" value="1"/>
</dbReference>
<evidence type="ECO:0000256" key="10">
    <source>
        <dbReference type="NCBIfam" id="TIGR02228"/>
    </source>
</evidence>
<reference evidence="12 13" key="1">
    <citation type="journal article" date="2021" name="Microorganisms">
        <title>Bacterial Dimethylsulfoniopropionate Biosynthesis in the East China Sea.</title>
        <authorList>
            <person name="Liu J."/>
            <person name="Zhang Y."/>
            <person name="Liu J."/>
            <person name="Zhong H."/>
            <person name="Williams B.T."/>
            <person name="Zheng Y."/>
            <person name="Curson A.R.J."/>
            <person name="Sun C."/>
            <person name="Sun H."/>
            <person name="Song D."/>
            <person name="Wagner Mackenzie B."/>
            <person name="Bermejo Martinez A."/>
            <person name="Todd J.D."/>
            <person name="Zhang X.H."/>
        </authorList>
    </citation>
    <scope>NUCLEOTIDE SEQUENCE [LARGE SCALE GENOMIC DNA]</scope>
    <source>
        <strain evidence="12 13">ESS08</strain>
    </source>
</reference>
<gene>
    <name evidence="12" type="ORF">DYI25_19440</name>
</gene>
<keyword evidence="6" id="KW-0735">Signal-anchor</keyword>
<dbReference type="GO" id="GO:0006465">
    <property type="term" value="P:signal peptide processing"/>
    <property type="evidence" value="ECO:0007669"/>
    <property type="project" value="UniProtKB-UniRule"/>
</dbReference>
<feature type="transmembrane region" description="Helical" evidence="11">
    <location>
        <begin position="148"/>
        <end position="170"/>
    </location>
</feature>
<keyword evidence="13" id="KW-1185">Reference proteome</keyword>
<dbReference type="NCBIfam" id="TIGR02228">
    <property type="entry name" value="sigpep_I_arch"/>
    <property type="match status" value="1"/>
</dbReference>
<dbReference type="InterPro" id="IPR001733">
    <property type="entry name" value="Peptidase_S26B"/>
</dbReference>
<dbReference type="GO" id="GO:0009003">
    <property type="term" value="F:signal peptidase activity"/>
    <property type="evidence" value="ECO:0007669"/>
    <property type="project" value="UniProtKB-EC"/>
</dbReference>
<dbReference type="InterPro" id="IPR019756">
    <property type="entry name" value="Pept_S26A_signal_pept_1_Ser-AS"/>
</dbReference>
<comment type="subcellular location">
    <subcellularLocation>
        <location evidence="1">Endoplasmic reticulum membrane</location>
        <topology evidence="1">Single-pass type II membrane protein</topology>
    </subcellularLocation>
</comment>
<comment type="function">
    <text evidence="9">Catalytic component of the signal peptidase complex (SPC) which catalyzes the cleavage of N-terminal signal sequences from nascent proteins as they are translocated into the lumen of the endoplasmic reticulum. Specifically cleaves N-terminal signal peptides that contain a hydrophobic alpha-helix (h-region) shorter than 18-20 amino acids.</text>
</comment>
<dbReference type="GO" id="GO:0004252">
    <property type="term" value="F:serine-type endopeptidase activity"/>
    <property type="evidence" value="ECO:0007669"/>
    <property type="project" value="UniProtKB-UniRule"/>
</dbReference>
<keyword evidence="4 12" id="KW-0378">Hydrolase</keyword>
<feature type="transmembrane region" description="Helical" evidence="11">
    <location>
        <begin position="12"/>
        <end position="32"/>
    </location>
</feature>
<comment type="caution">
    <text evidence="12">The sequence shown here is derived from an EMBL/GenBank/DDBJ whole genome shotgun (WGS) entry which is preliminary data.</text>
</comment>
<keyword evidence="3 11" id="KW-0812">Transmembrane</keyword>
<sequence>MKRTFRMIGNAIYWFVFSVFLLMLIMVVSSRVSGQEPELFGYQFKTVLSGSMEPTFKTGSLILVKKAENPTILEKHDVITFRQNEMNIITHRIMEVIKQGENVLYRTKGDHNENEDMNPVNSQNVLAVYSGITIPLVGYLLKYASSPLGIGLLLIIPGLLLLVYSAWTIYQALRQLVEKTRAIAAMEEKQTIIS</sequence>
<dbReference type="EMBL" id="QTKX01000003">
    <property type="protein sequence ID" value="MBS8266601.1"/>
    <property type="molecule type" value="Genomic_DNA"/>
</dbReference>
<proteinExistence type="predicted"/>